<feature type="transmembrane region" description="Helical" evidence="8">
    <location>
        <begin position="88"/>
        <end position="109"/>
    </location>
</feature>
<keyword evidence="5 8" id="KW-0812">Transmembrane</keyword>
<reference evidence="9" key="1">
    <citation type="submission" date="2020-08" db="EMBL/GenBank/DDBJ databases">
        <title>Genome public.</title>
        <authorList>
            <person name="Liu C."/>
            <person name="Sun Q."/>
        </authorList>
    </citation>
    <scope>NUCLEOTIDE SEQUENCE</scope>
    <source>
        <strain evidence="9">NSJ-68</strain>
    </source>
</reference>
<feature type="transmembrane region" description="Helical" evidence="8">
    <location>
        <begin position="275"/>
        <end position="294"/>
    </location>
</feature>
<sequence length="432" mass="48425">MKEDQFKKYVYISLAGALGVILCILFFFMLFRFDQILAAWAVMKGILMPFIYGAVIAYLLTPVCNFIERHLQLFLRGKLKKEKTVKSISGAAGIALSMLFGILVIYLLLAMVLPQVFESIRSIVLAFPSIVERGSAWIQQLLEDNELVSNYVNQFINTVYNNVETWLETKLLPNMQTIVSGVSAGLWSAIVVVKNLLIGLIAAIYMMGNRRKFAAQAKKLIYSFFKVPMANAILDECRLIDRMFGGFISGKLIDSLIIGCLCFFFMSLLKLPYTMLISVVVGVTNIIPFFGPYIGAIPSALLVLTVSPIQCLWFLILILVLQQFDGNFLGPKILGNSTGLSSFWVLFAILVFGGLLGFVGMIIGVPAFAVIYDLVKKCSNLLLKKRNLTTSTEVYQELMAVEEKDGRVRYVQNYDLEHPEKEKDGEQKEEQV</sequence>
<evidence type="ECO:0000256" key="5">
    <source>
        <dbReference type="ARBA" id="ARBA00022692"/>
    </source>
</evidence>
<dbReference type="GO" id="GO:0005886">
    <property type="term" value="C:plasma membrane"/>
    <property type="evidence" value="ECO:0007669"/>
    <property type="project" value="UniProtKB-SubCell"/>
</dbReference>
<protein>
    <submittedName>
        <fullName evidence="9">AI-2E family transporter</fullName>
    </submittedName>
</protein>
<evidence type="ECO:0000256" key="1">
    <source>
        <dbReference type="ARBA" id="ARBA00004651"/>
    </source>
</evidence>
<comment type="similarity">
    <text evidence="2">Belongs to the autoinducer-2 exporter (AI-2E) (TC 2.A.86) family.</text>
</comment>
<keyword evidence="3" id="KW-0813">Transport</keyword>
<feature type="transmembrane region" description="Helical" evidence="8">
    <location>
        <begin position="9"/>
        <end position="31"/>
    </location>
</feature>
<organism evidence="9 10">
    <name type="scientific">Anaerosacchariphilus hominis</name>
    <dbReference type="NCBI Taxonomy" id="2763017"/>
    <lineage>
        <taxon>Bacteria</taxon>
        <taxon>Bacillati</taxon>
        <taxon>Bacillota</taxon>
        <taxon>Clostridia</taxon>
        <taxon>Lachnospirales</taxon>
        <taxon>Lachnospiraceae</taxon>
        <taxon>Anaerosacchariphilus</taxon>
    </lineage>
</organism>
<evidence type="ECO:0000256" key="2">
    <source>
        <dbReference type="ARBA" id="ARBA00009773"/>
    </source>
</evidence>
<comment type="subcellular location">
    <subcellularLocation>
        <location evidence="1">Cell membrane</location>
        <topology evidence="1">Multi-pass membrane protein</topology>
    </subcellularLocation>
</comment>
<dbReference type="AlphaFoldDB" id="A0A923LAQ4"/>
<feature type="transmembrane region" description="Helical" evidence="8">
    <location>
        <begin position="184"/>
        <end position="208"/>
    </location>
</feature>
<dbReference type="RefSeq" id="WP_186873225.1">
    <property type="nucleotide sequence ID" value="NZ_JACOOR010000002.1"/>
</dbReference>
<dbReference type="Proteomes" id="UP000649345">
    <property type="component" value="Unassembled WGS sequence"/>
</dbReference>
<keyword evidence="10" id="KW-1185">Reference proteome</keyword>
<evidence type="ECO:0000256" key="4">
    <source>
        <dbReference type="ARBA" id="ARBA00022475"/>
    </source>
</evidence>
<proteinExistence type="inferred from homology"/>
<keyword evidence="7 8" id="KW-0472">Membrane</keyword>
<accession>A0A923LAQ4</accession>
<feature type="transmembrane region" description="Helical" evidence="8">
    <location>
        <begin position="344"/>
        <end position="375"/>
    </location>
</feature>
<dbReference type="PANTHER" id="PTHR21716:SF53">
    <property type="entry name" value="PERMEASE PERM-RELATED"/>
    <property type="match status" value="1"/>
</dbReference>
<feature type="transmembrane region" description="Helical" evidence="8">
    <location>
        <begin position="252"/>
        <end position="269"/>
    </location>
</feature>
<evidence type="ECO:0000256" key="8">
    <source>
        <dbReference type="SAM" id="Phobius"/>
    </source>
</evidence>
<keyword evidence="4" id="KW-1003">Cell membrane</keyword>
<dbReference type="EMBL" id="JACOOR010000002">
    <property type="protein sequence ID" value="MBC5658842.1"/>
    <property type="molecule type" value="Genomic_DNA"/>
</dbReference>
<evidence type="ECO:0000256" key="7">
    <source>
        <dbReference type="ARBA" id="ARBA00023136"/>
    </source>
</evidence>
<feature type="transmembrane region" description="Helical" evidence="8">
    <location>
        <begin position="301"/>
        <end position="324"/>
    </location>
</feature>
<gene>
    <name evidence="9" type="ORF">H8S44_03525</name>
</gene>
<dbReference type="InterPro" id="IPR002549">
    <property type="entry name" value="AI-2E-like"/>
</dbReference>
<dbReference type="Pfam" id="PF01594">
    <property type="entry name" value="AI-2E_transport"/>
    <property type="match status" value="1"/>
</dbReference>
<keyword evidence="6 8" id="KW-1133">Transmembrane helix</keyword>
<evidence type="ECO:0000256" key="3">
    <source>
        <dbReference type="ARBA" id="ARBA00022448"/>
    </source>
</evidence>
<dbReference type="PANTHER" id="PTHR21716">
    <property type="entry name" value="TRANSMEMBRANE PROTEIN"/>
    <property type="match status" value="1"/>
</dbReference>
<evidence type="ECO:0000313" key="10">
    <source>
        <dbReference type="Proteomes" id="UP000649345"/>
    </source>
</evidence>
<name>A0A923LAQ4_9FIRM</name>
<evidence type="ECO:0000313" key="9">
    <source>
        <dbReference type="EMBL" id="MBC5658842.1"/>
    </source>
</evidence>
<comment type="caution">
    <text evidence="9">The sequence shown here is derived from an EMBL/GenBank/DDBJ whole genome shotgun (WGS) entry which is preliminary data.</text>
</comment>
<evidence type="ECO:0000256" key="6">
    <source>
        <dbReference type="ARBA" id="ARBA00022989"/>
    </source>
</evidence>
<dbReference type="GO" id="GO:0055085">
    <property type="term" value="P:transmembrane transport"/>
    <property type="evidence" value="ECO:0007669"/>
    <property type="project" value="TreeGrafter"/>
</dbReference>
<feature type="transmembrane region" description="Helical" evidence="8">
    <location>
        <begin position="37"/>
        <end position="67"/>
    </location>
</feature>